<reference evidence="1" key="1">
    <citation type="submission" date="2022-11" db="EMBL/GenBank/DDBJ databases">
        <authorList>
            <person name="Petersen C."/>
        </authorList>
    </citation>
    <scope>NUCLEOTIDE SEQUENCE</scope>
    <source>
        <strain evidence="1">IBT 21917</strain>
    </source>
</reference>
<dbReference type="OrthoDB" id="5337308at2759"/>
<accession>A0A9W9I430</accession>
<proteinExistence type="predicted"/>
<evidence type="ECO:0000313" key="1">
    <source>
        <dbReference type="EMBL" id="KAJ5162090.1"/>
    </source>
</evidence>
<dbReference type="AlphaFoldDB" id="A0A9W9I430"/>
<evidence type="ECO:0000313" key="2">
    <source>
        <dbReference type="Proteomes" id="UP001146351"/>
    </source>
</evidence>
<reference evidence="1" key="2">
    <citation type="journal article" date="2023" name="IMA Fungus">
        <title>Comparative genomic study of the Penicillium genus elucidates a diverse pangenome and 15 lateral gene transfer events.</title>
        <authorList>
            <person name="Petersen C."/>
            <person name="Sorensen T."/>
            <person name="Nielsen M.R."/>
            <person name="Sondergaard T.E."/>
            <person name="Sorensen J.L."/>
            <person name="Fitzpatrick D.A."/>
            <person name="Frisvad J.C."/>
            <person name="Nielsen K.L."/>
        </authorList>
    </citation>
    <scope>NUCLEOTIDE SEQUENCE</scope>
    <source>
        <strain evidence="1">IBT 21917</strain>
    </source>
</reference>
<sequence>MTTYALGCDGWNYEDDKDINEPSQQDQAIFRLLGIEYSGDSVKTKINAYQEDDDEVKFESAYYPGEGGIEAIANYKTSDNGGEAPTPWGEVEDSSLNWIRRYEISNGDTTRVIGVMQRALQNAGKTDTAMGPGYTVWTLTKDNTDFFAIFGTPNGNGVYYLLRDHIKELTSEKSVMKIFVIQPGQTGHFQSNPDIVFLFGDREEIGI</sequence>
<dbReference type="EMBL" id="JAPQKO010000005">
    <property type="protein sequence ID" value="KAJ5162090.1"/>
    <property type="molecule type" value="Genomic_DNA"/>
</dbReference>
<gene>
    <name evidence="1" type="ORF">N7492_007482</name>
</gene>
<dbReference type="Proteomes" id="UP001146351">
    <property type="component" value="Unassembled WGS sequence"/>
</dbReference>
<name>A0A9W9I430_9EURO</name>
<protein>
    <submittedName>
        <fullName evidence="1">Uncharacterized protein</fullName>
    </submittedName>
</protein>
<organism evidence="1 2">
    <name type="scientific">Penicillium capsulatum</name>
    <dbReference type="NCBI Taxonomy" id="69766"/>
    <lineage>
        <taxon>Eukaryota</taxon>
        <taxon>Fungi</taxon>
        <taxon>Dikarya</taxon>
        <taxon>Ascomycota</taxon>
        <taxon>Pezizomycotina</taxon>
        <taxon>Eurotiomycetes</taxon>
        <taxon>Eurotiomycetidae</taxon>
        <taxon>Eurotiales</taxon>
        <taxon>Aspergillaceae</taxon>
        <taxon>Penicillium</taxon>
    </lineage>
</organism>
<keyword evidence="2" id="KW-1185">Reference proteome</keyword>
<comment type="caution">
    <text evidence="1">The sequence shown here is derived from an EMBL/GenBank/DDBJ whole genome shotgun (WGS) entry which is preliminary data.</text>
</comment>